<evidence type="ECO:0000313" key="14">
    <source>
        <dbReference type="Proteomes" id="UP000235861"/>
    </source>
</evidence>
<evidence type="ECO:0000256" key="3">
    <source>
        <dbReference type="ARBA" id="ARBA00022448"/>
    </source>
</evidence>
<gene>
    <name evidence="13" type="ORF">CUC53_07085</name>
</gene>
<dbReference type="InterPro" id="IPR037224">
    <property type="entry name" value="PapC_N_sf"/>
</dbReference>
<evidence type="ECO:0000256" key="1">
    <source>
        <dbReference type="ARBA" id="ARBA00004571"/>
    </source>
</evidence>
<dbReference type="FunFam" id="2.60.40.3110:FF:000001">
    <property type="entry name" value="Putative fimbrial outer membrane usher"/>
    <property type="match status" value="1"/>
</dbReference>
<keyword evidence="5 10" id="KW-1029">Fimbrium biogenesis</keyword>
<evidence type="ECO:0000256" key="6">
    <source>
        <dbReference type="ARBA" id="ARBA00022692"/>
    </source>
</evidence>
<dbReference type="GO" id="GO:0015473">
    <property type="term" value="F:fimbrial usher porin activity"/>
    <property type="evidence" value="ECO:0007669"/>
    <property type="project" value="InterPro"/>
</dbReference>
<accession>A0A2H9U610</accession>
<dbReference type="Gene3D" id="3.10.20.410">
    <property type="match status" value="1"/>
</dbReference>
<dbReference type="Pfam" id="PF13953">
    <property type="entry name" value="PapC_C"/>
    <property type="match status" value="1"/>
</dbReference>
<keyword evidence="4" id="KW-1134">Transmembrane beta strand</keyword>
<dbReference type="PANTHER" id="PTHR30451:SF21">
    <property type="entry name" value="FIMBRIAL USHER DOMAIN-CONTAINING PROTEIN YDET-RELATED"/>
    <property type="match status" value="1"/>
</dbReference>
<dbReference type="Gene3D" id="2.60.40.2070">
    <property type="match status" value="1"/>
</dbReference>
<dbReference type="FunFam" id="2.60.40.2070:FF:000001">
    <property type="entry name" value="Fimbrial outer membrane usher protein"/>
    <property type="match status" value="1"/>
</dbReference>
<dbReference type="PROSITE" id="PS01151">
    <property type="entry name" value="FIMBRIAL_USHER"/>
    <property type="match status" value="1"/>
</dbReference>
<dbReference type="EMBL" id="PGGC01000061">
    <property type="protein sequence ID" value="PJG59483.1"/>
    <property type="molecule type" value="Genomic_DNA"/>
</dbReference>
<dbReference type="GO" id="GO:0009297">
    <property type="term" value="P:pilus assembly"/>
    <property type="evidence" value="ECO:0007669"/>
    <property type="project" value="InterPro"/>
</dbReference>
<dbReference type="FunFam" id="2.60.40.2610:FF:000001">
    <property type="entry name" value="Outer membrane fimbrial usher protein"/>
    <property type="match status" value="1"/>
</dbReference>
<dbReference type="InterPro" id="IPR000015">
    <property type="entry name" value="Fimb_usher"/>
</dbReference>
<dbReference type="Pfam" id="PF13954">
    <property type="entry name" value="PapC_N"/>
    <property type="match status" value="1"/>
</dbReference>
<evidence type="ECO:0000256" key="8">
    <source>
        <dbReference type="ARBA" id="ARBA00023136"/>
    </source>
</evidence>
<evidence type="ECO:0000256" key="2">
    <source>
        <dbReference type="ARBA" id="ARBA00008064"/>
    </source>
</evidence>
<dbReference type="PANTHER" id="PTHR30451">
    <property type="entry name" value="OUTER MEMBRANE USHER PROTEIN"/>
    <property type="match status" value="1"/>
</dbReference>
<evidence type="ECO:0000256" key="7">
    <source>
        <dbReference type="ARBA" id="ARBA00022729"/>
    </source>
</evidence>
<dbReference type="SUPFAM" id="SSF141729">
    <property type="entry name" value="FimD N-terminal domain-like"/>
    <property type="match status" value="1"/>
</dbReference>
<keyword evidence="9 10" id="KW-0998">Cell outer membrane</keyword>
<evidence type="ECO:0000256" key="4">
    <source>
        <dbReference type="ARBA" id="ARBA00022452"/>
    </source>
</evidence>
<keyword evidence="7" id="KW-0732">Signal</keyword>
<evidence type="ECO:0000256" key="9">
    <source>
        <dbReference type="ARBA" id="ARBA00023237"/>
    </source>
</evidence>
<dbReference type="InterPro" id="IPR025949">
    <property type="entry name" value="PapC-like_C"/>
</dbReference>
<dbReference type="GO" id="GO:0009279">
    <property type="term" value="C:cell outer membrane"/>
    <property type="evidence" value="ECO:0007669"/>
    <property type="project" value="UniProtKB-SubCell"/>
</dbReference>
<dbReference type="InterPro" id="IPR042186">
    <property type="entry name" value="FimD_plug_dom"/>
</dbReference>
<dbReference type="NCBIfam" id="NF011745">
    <property type="entry name" value="PRK15198.1"/>
    <property type="match status" value="1"/>
</dbReference>
<dbReference type="Gene3D" id="2.60.40.2610">
    <property type="entry name" value="Outer membrane usher protein FimD, plug domain"/>
    <property type="match status" value="1"/>
</dbReference>
<dbReference type="OrthoDB" id="6554712at2"/>
<comment type="subcellular location">
    <subcellularLocation>
        <location evidence="1 10">Cell outer membrane</location>
        <topology evidence="1 10">Multi-pass membrane protein</topology>
    </subcellularLocation>
</comment>
<evidence type="ECO:0000313" key="13">
    <source>
        <dbReference type="EMBL" id="PJG59483.1"/>
    </source>
</evidence>
<dbReference type="Proteomes" id="UP000235861">
    <property type="component" value="Unassembled WGS sequence"/>
</dbReference>
<dbReference type="InterPro" id="IPR018030">
    <property type="entry name" value="Fimbrial_membr_usher_CS"/>
</dbReference>
<protein>
    <submittedName>
        <fullName evidence="13">Fimbrial protein</fullName>
    </submittedName>
</protein>
<feature type="domain" description="PapC-like C-terminal" evidence="11">
    <location>
        <begin position="796"/>
        <end position="860"/>
    </location>
</feature>
<comment type="caution">
    <text evidence="13">The sequence shown here is derived from an EMBL/GenBank/DDBJ whole genome shotgun (WGS) entry which is preliminary data.</text>
</comment>
<keyword evidence="14" id="KW-1185">Reference proteome</keyword>
<dbReference type="RefSeq" id="WP_100293509.1">
    <property type="nucleotide sequence ID" value="NZ_PGGC01000061.1"/>
</dbReference>
<organism evidence="13 14">
    <name type="scientific">Aeromonas cavernicola</name>
    <dbReference type="NCBI Taxonomy" id="1006623"/>
    <lineage>
        <taxon>Bacteria</taxon>
        <taxon>Pseudomonadati</taxon>
        <taxon>Pseudomonadota</taxon>
        <taxon>Gammaproteobacteria</taxon>
        <taxon>Aeromonadales</taxon>
        <taxon>Aeromonadaceae</taxon>
        <taxon>Aeromonas</taxon>
    </lineage>
</organism>
<evidence type="ECO:0000259" key="12">
    <source>
        <dbReference type="Pfam" id="PF13954"/>
    </source>
</evidence>
<evidence type="ECO:0000256" key="10">
    <source>
        <dbReference type="RuleBase" id="RU003884"/>
    </source>
</evidence>
<keyword evidence="8 10" id="KW-0472">Membrane</keyword>
<dbReference type="AlphaFoldDB" id="A0A2H9U610"/>
<sequence length="875" mass="94855">MLHLKYRLGLLGASSALIRQWTVLGIVKLPVVLSFVLSTGYAHAELYFNPRFLSDDPAAVADLSGFENGQEVPPGVYRVDIYLNDGLVVTRDVTFNSSEKDYGLSPCITPSQLTDMGVNTAAVSGIDALAADACVPLADLISDATTRFDVGQQRLYITVPQAFMTNSARGYIPPERWDDGINAGLLNYSFTGNNVHSNSGISNSAWLRLQSGLNLGAWRLRDGSNWSYSSGGVGSNSQRWQHVNTWLERDVVPLRARVIFGDSFTNGDVFDGINFRGIQLASDDNMLPDSQRGFAPVVRGIARGTAQVSITQNGYEIYQSTVPPGPFTINDLYATGSGGDLQVTIKESDGSSQVFNIPWSTVPLLQREGHTRYALTAGEYRSGSDQHENPKFLQGSVLHGLPASWTLYGGTQLADLYRAFNFGVGKDMNDFGAVSVDITQASSTLPDDSEHQGQSIRFLYNKSLNEVGTNIQLVGYRYSTKGYYSFVDTSYRRMSGFDVQTENGVEHVTPPLTNYFNLAYNKRGRVQLSFTQQVGRTATLYLSGSRQTYWLSDNTDQQLQAGLSTSLGDINISLNYSLTKNDWLLGRDQMLAFNVNIPFSHWLSSDSKSPLKSANATYSMSHDLNGRVSNLTGLYGTLLEDNNLSYNVLTGYANGGDVGSSSTGFAGLNYRGGYGNANVSYSHSQDVKQVSYGVSGGVLAHADGLTLSQPLNDTVVLVKAPGADGVKVENQTGVKTDHRGYAVLPFATEYRENRVALDTNTLAQNVDLEDAVTNVVPTHGAIVRADFTAHVGVKLLLTLTHDDKPVPFGAIASSDSNQSGSIVADNGQVYLNGMPLEGNVQVKWGDGANASCVASYRLPEESLHQDLSQLSAECR</sequence>
<dbReference type="InterPro" id="IPR043142">
    <property type="entry name" value="PapC-like_C_sf"/>
</dbReference>
<keyword evidence="3 10" id="KW-0813">Transport</keyword>
<dbReference type="InterPro" id="IPR025885">
    <property type="entry name" value="PapC_N"/>
</dbReference>
<name>A0A2H9U610_9GAMM</name>
<evidence type="ECO:0000259" key="11">
    <source>
        <dbReference type="Pfam" id="PF13953"/>
    </source>
</evidence>
<keyword evidence="6 10" id="KW-0812">Transmembrane</keyword>
<comment type="similarity">
    <text evidence="2 10">Belongs to the fimbrial export usher family.</text>
</comment>
<dbReference type="NCBIfam" id="NF011740">
    <property type="entry name" value="PRK15193.1"/>
    <property type="match status" value="1"/>
</dbReference>
<dbReference type="Pfam" id="PF00577">
    <property type="entry name" value="Usher"/>
    <property type="match status" value="1"/>
</dbReference>
<dbReference type="Gene3D" id="2.60.40.3110">
    <property type="match status" value="1"/>
</dbReference>
<feature type="domain" description="PapC N-terminal" evidence="12">
    <location>
        <begin position="47"/>
        <end position="191"/>
    </location>
</feature>
<proteinExistence type="inferred from homology"/>
<evidence type="ECO:0000256" key="5">
    <source>
        <dbReference type="ARBA" id="ARBA00022558"/>
    </source>
</evidence>
<reference evidence="13 14" key="1">
    <citation type="submission" date="2017-11" db="EMBL/GenBank/DDBJ databases">
        <title>Draft genome sequence of environmental isolate Aeromonas cavernicola sp. nov. MDC 2508.</title>
        <authorList>
            <person name="Colston S.M."/>
            <person name="Navarro A."/>
            <person name="Martinez-Murcia A.J."/>
            <person name="Graf J."/>
        </authorList>
    </citation>
    <scope>NUCLEOTIDE SEQUENCE [LARGE SCALE GENOMIC DNA]</scope>
    <source>
        <strain evidence="13 14">MDC 2508</strain>
    </source>
</reference>